<sequence>MVKHLFECRKCNYKWSGFPLAKRKSVRIDDSNESVIRCPKCGEHAGYFVSEKVPTELLKKKSIVAKRAAEVKPGITAPEKGLDDYIRLLGKAKDATSLQQGLARMSQGGEIKFEDLLKLAVLDKLNKSDNPGAVLLGIQRDIDNLRRDL</sequence>
<gene>
    <name evidence="1" type="ORF">S12H4_07435</name>
</gene>
<comment type="caution">
    <text evidence="1">The sequence shown here is derived from an EMBL/GenBank/DDBJ whole genome shotgun (WGS) entry which is preliminary data.</text>
</comment>
<evidence type="ECO:0000313" key="1">
    <source>
        <dbReference type="EMBL" id="GAI59766.1"/>
    </source>
</evidence>
<reference evidence="1" key="1">
    <citation type="journal article" date="2014" name="Front. Microbiol.">
        <title>High frequency of phylogenetically diverse reductive dehalogenase-homologous genes in deep subseafloor sedimentary metagenomes.</title>
        <authorList>
            <person name="Kawai M."/>
            <person name="Futagami T."/>
            <person name="Toyoda A."/>
            <person name="Takaki Y."/>
            <person name="Nishi S."/>
            <person name="Hori S."/>
            <person name="Arai W."/>
            <person name="Tsubouchi T."/>
            <person name="Morono Y."/>
            <person name="Uchiyama I."/>
            <person name="Ito T."/>
            <person name="Fujiyama A."/>
            <person name="Inagaki F."/>
            <person name="Takami H."/>
        </authorList>
    </citation>
    <scope>NUCLEOTIDE SEQUENCE</scope>
    <source>
        <strain evidence="1">Expedition CK06-06</strain>
    </source>
</reference>
<organism evidence="1">
    <name type="scientific">marine sediment metagenome</name>
    <dbReference type="NCBI Taxonomy" id="412755"/>
    <lineage>
        <taxon>unclassified sequences</taxon>
        <taxon>metagenomes</taxon>
        <taxon>ecological metagenomes</taxon>
    </lineage>
</organism>
<name>X1QY75_9ZZZZ</name>
<protein>
    <submittedName>
        <fullName evidence="1">Uncharacterized protein</fullName>
    </submittedName>
</protein>
<accession>X1QY75</accession>
<proteinExistence type="predicted"/>
<dbReference type="AlphaFoldDB" id="X1QY75"/>
<dbReference type="EMBL" id="BARW01002743">
    <property type="protein sequence ID" value="GAI59766.1"/>
    <property type="molecule type" value="Genomic_DNA"/>
</dbReference>
<feature type="non-terminal residue" evidence="1">
    <location>
        <position position="149"/>
    </location>
</feature>